<feature type="signal peptide" evidence="1">
    <location>
        <begin position="1"/>
        <end position="20"/>
    </location>
</feature>
<organism evidence="2 3">
    <name type="scientific">Candidatus Thiodiazotropha lotti</name>
    <dbReference type="NCBI Taxonomy" id="2792787"/>
    <lineage>
        <taxon>Bacteria</taxon>
        <taxon>Pseudomonadati</taxon>
        <taxon>Pseudomonadota</taxon>
        <taxon>Gammaproteobacteria</taxon>
        <taxon>Chromatiales</taxon>
        <taxon>Sedimenticolaceae</taxon>
        <taxon>Candidatus Thiodiazotropha</taxon>
    </lineage>
</organism>
<evidence type="ECO:0000313" key="2">
    <source>
        <dbReference type="EMBL" id="MCG7937535.1"/>
    </source>
</evidence>
<protein>
    <submittedName>
        <fullName evidence="2">Uncharacterized protein</fullName>
    </submittedName>
</protein>
<dbReference type="Proteomes" id="UP000886687">
    <property type="component" value="Unassembled WGS sequence"/>
</dbReference>
<gene>
    <name evidence="2" type="ORF">JAZ04_01590</name>
</gene>
<sequence length="141" mass="16132">MKIIIYSMLLTLLFCSSVYAESNTIKAHVFVLDRDQQYALAGKTQAEERFGLVWHYWSDVDLIEDEMGKALPNNQKKALLVLKQRIASMTDQDKTMLAKSWRGRHMASDLGFNPGNMPAVWADGRIFTHVEDLRHVFSGIK</sequence>
<evidence type="ECO:0000256" key="1">
    <source>
        <dbReference type="SAM" id="SignalP"/>
    </source>
</evidence>
<proteinExistence type="predicted"/>
<name>A0A9E4MZB9_9GAMM</name>
<keyword evidence="1" id="KW-0732">Signal</keyword>
<reference evidence="2" key="1">
    <citation type="journal article" date="2021" name="Proc. Natl. Acad. Sci. U.S.A.">
        <title>Global biogeography of chemosynthetic symbionts reveals both localized and globally distributed symbiont groups. .</title>
        <authorList>
            <person name="Osvatic J.T."/>
            <person name="Wilkins L.G.E."/>
            <person name="Leibrecht L."/>
            <person name="Leray M."/>
            <person name="Zauner S."/>
            <person name="Polzin J."/>
            <person name="Camacho Y."/>
            <person name="Gros O."/>
            <person name="van Gils J.A."/>
            <person name="Eisen J.A."/>
            <person name="Petersen J.M."/>
            <person name="Yuen B."/>
        </authorList>
    </citation>
    <scope>NUCLEOTIDE SEQUENCE</scope>
    <source>
        <strain evidence="2">MAGL173</strain>
    </source>
</reference>
<dbReference type="AlphaFoldDB" id="A0A9E4MZB9"/>
<comment type="caution">
    <text evidence="2">The sequence shown here is derived from an EMBL/GenBank/DDBJ whole genome shotgun (WGS) entry which is preliminary data.</text>
</comment>
<feature type="chain" id="PRO_5039600441" evidence="1">
    <location>
        <begin position="21"/>
        <end position="141"/>
    </location>
</feature>
<dbReference type="EMBL" id="JAEPDI010000001">
    <property type="protein sequence ID" value="MCG7937535.1"/>
    <property type="molecule type" value="Genomic_DNA"/>
</dbReference>
<evidence type="ECO:0000313" key="3">
    <source>
        <dbReference type="Proteomes" id="UP000886687"/>
    </source>
</evidence>
<accession>A0A9E4MZB9</accession>